<keyword evidence="1" id="KW-1133">Transmembrane helix</keyword>
<feature type="transmembrane region" description="Helical" evidence="1">
    <location>
        <begin position="133"/>
        <end position="150"/>
    </location>
</feature>
<dbReference type="EMBL" id="JBBLZC010000005">
    <property type="protein sequence ID" value="MEK0082936.1"/>
    <property type="molecule type" value="Genomic_DNA"/>
</dbReference>
<keyword evidence="1" id="KW-0812">Transmembrane</keyword>
<feature type="domain" description="EamA" evidence="2">
    <location>
        <begin position="16"/>
        <end position="148"/>
    </location>
</feature>
<dbReference type="Proteomes" id="UP001375743">
    <property type="component" value="Unassembled WGS sequence"/>
</dbReference>
<name>A0ABU8XPZ8_9PROT</name>
<feature type="transmembrane region" description="Helical" evidence="1">
    <location>
        <begin position="216"/>
        <end position="236"/>
    </location>
</feature>
<keyword evidence="1" id="KW-0472">Membrane</keyword>
<dbReference type="RefSeq" id="WP_418158784.1">
    <property type="nucleotide sequence ID" value="NZ_JBBLZC010000005.1"/>
</dbReference>
<sequence>MTIAAAASARAASVVRGIGFAVLCYACFSTGDAVIKLASTRFSVFQIAFTLALFALIPVVGLTAGQGGIRAFLPRRWGLVILRGALTATGSLLAWRAFGLLPLADGYGILFAAPMLVTGLSALLLGEEVGWRRWAAALVGFVGVLVMIRPDFATLGLGHLLAALAALTGALGLITLRKIGTSETSASILLVVFLSLVLVTAPMVPATFVLPTWRELGLLALAGLLMGCGQAGLVLATREAPAVVVAPFQYTQMIWGILFGALLFGDRPAPVLFVGMALVVGSGLYTLWRETVRRKVVSLGSSRGEVPARAAR</sequence>
<dbReference type="InterPro" id="IPR037185">
    <property type="entry name" value="EmrE-like"/>
</dbReference>
<feature type="transmembrane region" description="Helical" evidence="1">
    <location>
        <begin position="188"/>
        <end position="210"/>
    </location>
</feature>
<dbReference type="SUPFAM" id="SSF103481">
    <property type="entry name" value="Multidrug resistance efflux transporter EmrE"/>
    <property type="match status" value="2"/>
</dbReference>
<evidence type="ECO:0000259" key="2">
    <source>
        <dbReference type="Pfam" id="PF00892"/>
    </source>
</evidence>
<feature type="transmembrane region" description="Helical" evidence="1">
    <location>
        <begin position="243"/>
        <end position="264"/>
    </location>
</feature>
<feature type="transmembrane region" description="Helical" evidence="1">
    <location>
        <begin position="270"/>
        <end position="288"/>
    </location>
</feature>
<dbReference type="PANTHER" id="PTHR22911:SF135">
    <property type="entry name" value="BLR4310 PROTEIN"/>
    <property type="match status" value="1"/>
</dbReference>
<feature type="transmembrane region" description="Helical" evidence="1">
    <location>
        <begin position="156"/>
        <end position="176"/>
    </location>
</feature>
<dbReference type="InterPro" id="IPR000620">
    <property type="entry name" value="EamA_dom"/>
</dbReference>
<accession>A0ABU8XPZ8</accession>
<feature type="transmembrane region" description="Helical" evidence="1">
    <location>
        <begin position="42"/>
        <end position="65"/>
    </location>
</feature>
<evidence type="ECO:0000313" key="4">
    <source>
        <dbReference type="Proteomes" id="UP001375743"/>
    </source>
</evidence>
<feature type="transmembrane region" description="Helical" evidence="1">
    <location>
        <begin position="77"/>
        <end position="95"/>
    </location>
</feature>
<feature type="transmembrane region" description="Helical" evidence="1">
    <location>
        <begin position="107"/>
        <end position="126"/>
    </location>
</feature>
<protein>
    <submittedName>
        <fullName evidence="3">DMT family transporter</fullName>
    </submittedName>
</protein>
<evidence type="ECO:0000256" key="1">
    <source>
        <dbReference type="SAM" id="Phobius"/>
    </source>
</evidence>
<proteinExistence type="predicted"/>
<organism evidence="3 4">
    <name type="scientific">Benzoatithermus flavus</name>
    <dbReference type="NCBI Taxonomy" id="3108223"/>
    <lineage>
        <taxon>Bacteria</taxon>
        <taxon>Pseudomonadati</taxon>
        <taxon>Pseudomonadota</taxon>
        <taxon>Alphaproteobacteria</taxon>
        <taxon>Geminicoccales</taxon>
        <taxon>Geminicoccaceae</taxon>
        <taxon>Benzoatithermus</taxon>
    </lineage>
</organism>
<evidence type="ECO:0000313" key="3">
    <source>
        <dbReference type="EMBL" id="MEK0082936.1"/>
    </source>
</evidence>
<dbReference type="Pfam" id="PF00892">
    <property type="entry name" value="EamA"/>
    <property type="match status" value="1"/>
</dbReference>
<keyword evidence="4" id="KW-1185">Reference proteome</keyword>
<reference evidence="3 4" key="1">
    <citation type="submission" date="2024-01" db="EMBL/GenBank/DDBJ databases">
        <title>Multi-omics insights into the function and evolution of sodium benzoate biodegradation pathways in Benzoatithermus flavus gen. nov., sp. nov. from hot spring.</title>
        <authorList>
            <person name="Hu C.-J."/>
            <person name="Li W.-J."/>
        </authorList>
    </citation>
    <scope>NUCLEOTIDE SEQUENCE [LARGE SCALE GENOMIC DNA]</scope>
    <source>
        <strain evidence="3 4">SYSU G07066</strain>
    </source>
</reference>
<gene>
    <name evidence="3" type="ORF">U1T56_07225</name>
</gene>
<comment type="caution">
    <text evidence="3">The sequence shown here is derived from an EMBL/GenBank/DDBJ whole genome shotgun (WGS) entry which is preliminary data.</text>
</comment>
<dbReference type="PANTHER" id="PTHR22911">
    <property type="entry name" value="ACYL-MALONYL CONDENSING ENZYME-RELATED"/>
    <property type="match status" value="1"/>
</dbReference>